<protein>
    <submittedName>
        <fullName evidence="1">Uncharacterized protein</fullName>
    </submittedName>
</protein>
<organism evidence="1 2">
    <name type="scientific">Hyalomma asiaticum</name>
    <name type="common">Tick</name>
    <dbReference type="NCBI Taxonomy" id="266040"/>
    <lineage>
        <taxon>Eukaryota</taxon>
        <taxon>Metazoa</taxon>
        <taxon>Ecdysozoa</taxon>
        <taxon>Arthropoda</taxon>
        <taxon>Chelicerata</taxon>
        <taxon>Arachnida</taxon>
        <taxon>Acari</taxon>
        <taxon>Parasitiformes</taxon>
        <taxon>Ixodida</taxon>
        <taxon>Ixodoidea</taxon>
        <taxon>Ixodidae</taxon>
        <taxon>Hyalomminae</taxon>
        <taxon>Hyalomma</taxon>
    </lineage>
</organism>
<accession>A0ACB7S8B9</accession>
<evidence type="ECO:0000313" key="1">
    <source>
        <dbReference type="EMBL" id="KAH6931201.1"/>
    </source>
</evidence>
<comment type="caution">
    <text evidence="1">The sequence shown here is derived from an EMBL/GenBank/DDBJ whole genome shotgun (WGS) entry which is preliminary data.</text>
</comment>
<proteinExistence type="predicted"/>
<evidence type="ECO:0000313" key="2">
    <source>
        <dbReference type="Proteomes" id="UP000821845"/>
    </source>
</evidence>
<sequence>MLAFLPTFNTEFIPYLPSIASERGLFRVVDVVLSVVANEGGFFFIMQSDKELLQDDLSDYEYPAFLDALKGTFQRWLKEEIVPLGLYYLDDSDSSSKAELRQATADFLGKHNFYCPTKLYGEDNSAYGGDVYGMVFGHRSQKSTESEWIYVRHMEEIPYFFGIPFLNTVNYTDEDRQVSDYAMDVLVSFARDGKPVSPDGVEWTAYSAEQPKFMWLQPGNYSLVDYMEGGACALWRNF</sequence>
<keyword evidence="2" id="KW-1185">Reference proteome</keyword>
<dbReference type="EMBL" id="CM023485">
    <property type="protein sequence ID" value="KAH6931201.1"/>
    <property type="molecule type" value="Genomic_DNA"/>
</dbReference>
<name>A0ACB7S8B9_HYAAI</name>
<gene>
    <name evidence="1" type="ORF">HPB50_022795</name>
</gene>
<dbReference type="Proteomes" id="UP000821845">
    <property type="component" value="Chromosome 5"/>
</dbReference>
<reference evidence="1" key="1">
    <citation type="submission" date="2020-05" db="EMBL/GenBank/DDBJ databases">
        <title>Large-scale comparative analyses of tick genomes elucidate their genetic diversity and vector capacities.</title>
        <authorList>
            <person name="Jia N."/>
            <person name="Wang J."/>
            <person name="Shi W."/>
            <person name="Du L."/>
            <person name="Sun Y."/>
            <person name="Zhan W."/>
            <person name="Jiang J."/>
            <person name="Wang Q."/>
            <person name="Zhang B."/>
            <person name="Ji P."/>
            <person name="Sakyi L.B."/>
            <person name="Cui X."/>
            <person name="Yuan T."/>
            <person name="Jiang B."/>
            <person name="Yang W."/>
            <person name="Lam T.T.-Y."/>
            <person name="Chang Q."/>
            <person name="Ding S."/>
            <person name="Wang X."/>
            <person name="Zhu J."/>
            <person name="Ruan X."/>
            <person name="Zhao L."/>
            <person name="Wei J."/>
            <person name="Que T."/>
            <person name="Du C."/>
            <person name="Cheng J."/>
            <person name="Dai P."/>
            <person name="Han X."/>
            <person name="Huang E."/>
            <person name="Gao Y."/>
            <person name="Liu J."/>
            <person name="Shao H."/>
            <person name="Ye R."/>
            <person name="Li L."/>
            <person name="Wei W."/>
            <person name="Wang X."/>
            <person name="Wang C."/>
            <person name="Yang T."/>
            <person name="Huo Q."/>
            <person name="Li W."/>
            <person name="Guo W."/>
            <person name="Chen H."/>
            <person name="Zhou L."/>
            <person name="Ni X."/>
            <person name="Tian J."/>
            <person name="Zhou Y."/>
            <person name="Sheng Y."/>
            <person name="Liu T."/>
            <person name="Pan Y."/>
            <person name="Xia L."/>
            <person name="Li J."/>
            <person name="Zhao F."/>
            <person name="Cao W."/>
        </authorList>
    </citation>
    <scope>NUCLEOTIDE SEQUENCE</scope>
    <source>
        <strain evidence="1">Hyas-2018</strain>
    </source>
</reference>